<dbReference type="GO" id="GO:0004674">
    <property type="term" value="F:protein serine/threonine kinase activity"/>
    <property type="evidence" value="ECO:0007669"/>
    <property type="project" value="TreeGrafter"/>
</dbReference>
<sequence length="196" mass="21771">MLYCEQIAGEVLRTQGVPAAESEIVAADGRVFLQSRRFDRTPRLGRRGFVSLSALDAAFFAHAHIDWWRLAPQLEADGWITVADARHLRLLGWFGALIANSDMHLGNVALLRADARPFALAPAYDMLPMHYRPAVSGEVVPREYTVQRAPPAARDDWQQAAAMARAFWQRVSESTEISVEFRRIASAAGRALAAML</sequence>
<dbReference type="AlphaFoldDB" id="T0ZDE0"/>
<organism evidence="4">
    <name type="scientific">mine drainage metagenome</name>
    <dbReference type="NCBI Taxonomy" id="410659"/>
    <lineage>
        <taxon>unclassified sequences</taxon>
        <taxon>metagenomes</taxon>
        <taxon>ecological metagenomes</taxon>
    </lineage>
</organism>
<protein>
    <submittedName>
        <fullName evidence="4">HipA domain protein</fullName>
    </submittedName>
</protein>
<comment type="caution">
    <text evidence="4">The sequence shown here is derived from an EMBL/GenBank/DDBJ whole genome shotgun (WGS) entry which is preliminary data.</text>
</comment>
<evidence type="ECO:0000313" key="4">
    <source>
        <dbReference type="EMBL" id="EQD43043.1"/>
    </source>
</evidence>
<feature type="domain" description="HipA-like C-terminal" evidence="3">
    <location>
        <begin position="5"/>
        <end position="164"/>
    </location>
</feature>
<dbReference type="Pfam" id="PF07804">
    <property type="entry name" value="HipA_C"/>
    <property type="match status" value="1"/>
</dbReference>
<name>T0ZDE0_9ZZZZ</name>
<keyword evidence="1" id="KW-0808">Transferase</keyword>
<dbReference type="PANTHER" id="PTHR37419">
    <property type="entry name" value="SERINE/THREONINE-PROTEIN KINASE TOXIN HIPA"/>
    <property type="match status" value="1"/>
</dbReference>
<evidence type="ECO:0000256" key="1">
    <source>
        <dbReference type="ARBA" id="ARBA00022679"/>
    </source>
</evidence>
<reference evidence="4" key="2">
    <citation type="journal article" date="2014" name="ISME J.">
        <title>Microbial stratification in low pH oxic and suboxic macroscopic growths along an acid mine drainage.</title>
        <authorList>
            <person name="Mendez-Garcia C."/>
            <person name="Mesa V."/>
            <person name="Sprenger R.R."/>
            <person name="Richter M."/>
            <person name="Diez M.S."/>
            <person name="Solano J."/>
            <person name="Bargiela R."/>
            <person name="Golyshina O.V."/>
            <person name="Manteca A."/>
            <person name="Ramos J.L."/>
            <person name="Gallego J.R."/>
            <person name="Llorente I."/>
            <person name="Martins Dos Santos V.A."/>
            <person name="Jensen O.N."/>
            <person name="Pelaez A.I."/>
            <person name="Sanchez J."/>
            <person name="Ferrer M."/>
        </authorList>
    </citation>
    <scope>NUCLEOTIDE SEQUENCE</scope>
</reference>
<dbReference type="GO" id="GO:0005829">
    <property type="term" value="C:cytosol"/>
    <property type="evidence" value="ECO:0007669"/>
    <property type="project" value="TreeGrafter"/>
</dbReference>
<reference evidence="4" key="1">
    <citation type="submission" date="2013-08" db="EMBL/GenBank/DDBJ databases">
        <authorList>
            <person name="Mendez C."/>
            <person name="Richter M."/>
            <person name="Ferrer M."/>
            <person name="Sanchez J."/>
        </authorList>
    </citation>
    <scope>NUCLEOTIDE SEQUENCE</scope>
</reference>
<dbReference type="PANTHER" id="PTHR37419:SF8">
    <property type="entry name" value="TOXIN YJJJ"/>
    <property type="match status" value="1"/>
</dbReference>
<dbReference type="InterPro" id="IPR012893">
    <property type="entry name" value="HipA-like_C"/>
</dbReference>
<evidence type="ECO:0000259" key="3">
    <source>
        <dbReference type="Pfam" id="PF07804"/>
    </source>
</evidence>
<evidence type="ECO:0000256" key="2">
    <source>
        <dbReference type="ARBA" id="ARBA00022777"/>
    </source>
</evidence>
<accession>T0ZDE0</accession>
<dbReference type="EMBL" id="AUZZ01007249">
    <property type="protein sequence ID" value="EQD43043.1"/>
    <property type="molecule type" value="Genomic_DNA"/>
</dbReference>
<keyword evidence="2" id="KW-0418">Kinase</keyword>
<dbReference type="InterPro" id="IPR052028">
    <property type="entry name" value="HipA_Ser/Thr_kinase"/>
</dbReference>
<gene>
    <name evidence="4" type="ORF">B2A_10046</name>
</gene>
<proteinExistence type="predicted"/>